<evidence type="ECO:0000313" key="2">
    <source>
        <dbReference type="Proteomes" id="UP001060170"/>
    </source>
</evidence>
<accession>A0ACC0DRH0</accession>
<reference evidence="1 2" key="3">
    <citation type="journal article" date="2022" name="Microbiol. Spectr.">
        <title>Folding features and dynamics of 3D genome architecture in plant fungal pathogens.</title>
        <authorList>
            <person name="Xia C."/>
        </authorList>
    </citation>
    <scope>NUCLEOTIDE SEQUENCE [LARGE SCALE GENOMIC DNA]</scope>
    <source>
        <strain evidence="1 2">93-210</strain>
    </source>
</reference>
<evidence type="ECO:0000313" key="1">
    <source>
        <dbReference type="EMBL" id="KAI7937921.1"/>
    </source>
</evidence>
<gene>
    <name evidence="1" type="ORF">MJO28_014841</name>
</gene>
<dbReference type="Proteomes" id="UP001060170">
    <property type="component" value="Chromosome 16"/>
</dbReference>
<comment type="caution">
    <text evidence="1">The sequence shown here is derived from an EMBL/GenBank/DDBJ whole genome shotgun (WGS) entry which is preliminary data.</text>
</comment>
<dbReference type="EMBL" id="CM045880">
    <property type="protein sequence ID" value="KAI7937921.1"/>
    <property type="molecule type" value="Genomic_DNA"/>
</dbReference>
<organism evidence="1 2">
    <name type="scientific">Puccinia striiformis f. sp. tritici</name>
    <dbReference type="NCBI Taxonomy" id="168172"/>
    <lineage>
        <taxon>Eukaryota</taxon>
        <taxon>Fungi</taxon>
        <taxon>Dikarya</taxon>
        <taxon>Basidiomycota</taxon>
        <taxon>Pucciniomycotina</taxon>
        <taxon>Pucciniomycetes</taxon>
        <taxon>Pucciniales</taxon>
        <taxon>Pucciniaceae</taxon>
        <taxon>Puccinia</taxon>
    </lineage>
</organism>
<sequence length="622" mass="71678">MTWHAESLLQPSALSPSDSSMKFFVEMSSRFVLLILIASACCMEFTPKLEVEGSNPIALDDLVSSASSKKRKSTFIDRDPSALKRPNFFPSEGQGSFRPVASEEAEYLCRKEFTDLIKDSPLKDLHPKKRFILLRSWERNSDQVLSLAADLEEILNQQKWEELLLDSGAEDQNGEVGRLSESSRVLCGKIRDALNILKEKRLLQLGGLNSPQFQDVRTFALLKLNHHTDSQMAKQIEGYPPDIVHDIVKKTWEKLSCSILDNIQQIIINQKSLPKHQKPGQYTTLVPAVSYQFKTMDFLYKQGFINKEAVRRYVFHDKESVMNLITYVHGGFNSEKFISKNKQEMWIGNESIINHWYFPLMHKMFEAFGEKEQHIIRLYCIESKILISSYRLEHAHYISKELQEKLASFSVEGYIDQLTQILNGSYQSMESGEKRIIRIELSVKERNQMKLEIAKMIQLLHDLNLNSSSDKETDFEQPLFYVSVCHLLDFTERNICKGIVEETEAETIPNGFVTSTTLRKASRSSSTLGEFLDSTDNLLCLLNDEESQSYLKKNEIYLRQTIDYHIRQLSIKVNELKKWYGIVGNNRIIYGSLCSAVSNLMIFYTNIKIPMLKACATRCWKE</sequence>
<proteinExistence type="predicted"/>
<protein>
    <submittedName>
        <fullName evidence="1">Uncharacterized protein</fullName>
    </submittedName>
</protein>
<name>A0ACC0DRH0_9BASI</name>
<reference evidence="2" key="2">
    <citation type="journal article" date="2018" name="Mol. Plant Microbe Interact.">
        <title>Genome sequence resources for the wheat stripe rust pathogen (Puccinia striiformis f. sp. tritici) and the barley stripe rust pathogen (Puccinia striiformis f. sp. hordei).</title>
        <authorList>
            <person name="Xia C."/>
            <person name="Wang M."/>
            <person name="Yin C."/>
            <person name="Cornejo O.E."/>
            <person name="Hulbert S.H."/>
            <person name="Chen X."/>
        </authorList>
    </citation>
    <scope>NUCLEOTIDE SEQUENCE [LARGE SCALE GENOMIC DNA]</scope>
    <source>
        <strain evidence="2">93-210</strain>
    </source>
</reference>
<reference evidence="2" key="1">
    <citation type="journal article" date="2018" name="BMC Genomics">
        <title>Genomic insights into host adaptation between the wheat stripe rust pathogen (Puccinia striiformis f. sp. tritici) and the barley stripe rust pathogen (Puccinia striiformis f. sp. hordei).</title>
        <authorList>
            <person name="Xia C."/>
            <person name="Wang M."/>
            <person name="Yin C."/>
            <person name="Cornejo O.E."/>
            <person name="Hulbert S.H."/>
            <person name="Chen X."/>
        </authorList>
    </citation>
    <scope>NUCLEOTIDE SEQUENCE [LARGE SCALE GENOMIC DNA]</scope>
    <source>
        <strain evidence="2">93-210</strain>
    </source>
</reference>
<keyword evidence="2" id="KW-1185">Reference proteome</keyword>